<evidence type="ECO:0000313" key="1">
    <source>
        <dbReference type="EMBL" id="KJA25284.1"/>
    </source>
</evidence>
<gene>
    <name evidence="1" type="ORF">HYPSUDRAFT_37774</name>
</gene>
<reference evidence="2" key="1">
    <citation type="submission" date="2014-04" db="EMBL/GenBank/DDBJ databases">
        <title>Evolutionary Origins and Diversification of the Mycorrhizal Mutualists.</title>
        <authorList>
            <consortium name="DOE Joint Genome Institute"/>
            <consortium name="Mycorrhizal Genomics Consortium"/>
            <person name="Kohler A."/>
            <person name="Kuo A."/>
            <person name="Nagy L.G."/>
            <person name="Floudas D."/>
            <person name="Copeland A."/>
            <person name="Barry K.W."/>
            <person name="Cichocki N."/>
            <person name="Veneault-Fourrey C."/>
            <person name="LaButti K."/>
            <person name="Lindquist E.A."/>
            <person name="Lipzen A."/>
            <person name="Lundell T."/>
            <person name="Morin E."/>
            <person name="Murat C."/>
            <person name="Riley R."/>
            <person name="Ohm R."/>
            <person name="Sun H."/>
            <person name="Tunlid A."/>
            <person name="Henrissat B."/>
            <person name="Grigoriev I.V."/>
            <person name="Hibbett D.S."/>
            <person name="Martin F."/>
        </authorList>
    </citation>
    <scope>NUCLEOTIDE SEQUENCE [LARGE SCALE GENOMIC DNA]</scope>
    <source>
        <strain evidence="2">FD-334 SS-4</strain>
    </source>
</reference>
<sequence length="433" mass="50326">MSLSEGRKSLRHDLPVEIYSLIVDEVRLDDSILTSMALVCQLLRSLAQPHLFRSVVMDFGKENPCRSKTKLEDFLEFSKVSPHLAGYVQSLEWTVVNINRLNESLMAQFLFKCGNIRTFRFKMIVGRHMCAIDWHELDPQLAEAISCVLKCPSLHLLELCMWKNFPLQNLRSARNLKHLVIDGVNEHPADPHLLLQPTTRRKTASLRLKNLHLGRYSKYVVDALVDSHPPFTRPTVNLSRLRMLSLTWHEMSDIHATYKLMSEATRVRVLEMRVASDADIRIFGLSRAILRGSCRTLRKLTVYLPRPGDFDPTETLLDILEELRCLGNKTNKLHTLEIKHRNYHALLFDSSFLPLYHELDTLLASAFPSLRTFRIRTISLVDNRKEQEICLTPSFQEQLRSMMESCFPKYIAVDESNIEFSLKTENRRYRYEE</sequence>
<name>A0A0D2P2Y9_HYPSF</name>
<protein>
    <recommendedName>
        <fullName evidence="3">F-box domain-containing protein</fullName>
    </recommendedName>
</protein>
<keyword evidence="2" id="KW-1185">Reference proteome</keyword>
<dbReference type="AlphaFoldDB" id="A0A0D2P2Y9"/>
<dbReference type="STRING" id="945553.A0A0D2P2Y9"/>
<evidence type="ECO:0000313" key="2">
    <source>
        <dbReference type="Proteomes" id="UP000054270"/>
    </source>
</evidence>
<dbReference type="Proteomes" id="UP000054270">
    <property type="component" value="Unassembled WGS sequence"/>
</dbReference>
<organism evidence="1 2">
    <name type="scientific">Hypholoma sublateritium (strain FD-334 SS-4)</name>
    <dbReference type="NCBI Taxonomy" id="945553"/>
    <lineage>
        <taxon>Eukaryota</taxon>
        <taxon>Fungi</taxon>
        <taxon>Dikarya</taxon>
        <taxon>Basidiomycota</taxon>
        <taxon>Agaricomycotina</taxon>
        <taxon>Agaricomycetes</taxon>
        <taxon>Agaricomycetidae</taxon>
        <taxon>Agaricales</taxon>
        <taxon>Agaricineae</taxon>
        <taxon>Strophariaceae</taxon>
        <taxon>Hypholoma</taxon>
    </lineage>
</organism>
<dbReference type="EMBL" id="KN817532">
    <property type="protein sequence ID" value="KJA25284.1"/>
    <property type="molecule type" value="Genomic_DNA"/>
</dbReference>
<accession>A0A0D2P2Y9</accession>
<evidence type="ECO:0008006" key="3">
    <source>
        <dbReference type="Google" id="ProtNLM"/>
    </source>
</evidence>
<proteinExistence type="predicted"/>
<dbReference type="OrthoDB" id="2948705at2759"/>